<sequence length="696" mass="75786">MDLSVAESFNCQGAQASELTVRMGGINDSSLTTLFELCDVVAYGVGEVQQASVHRINLLLERVRHRPDLSVVQQDGLEHRLEQRHPLANERQPRHVRVTPQILMDAGNQTASVDELLTTRKLRRLSICASAQNCSLDVVRHEKHDSLLRVDYPADTRRNGNKFFQLFMGAFDISGQQGEVVGVAKHAESPLQSTSTYASPQQKSVVVGRKSGPQHPHPVEQLRSAGLKAGTSMLIKPRGARLLRNCDDVHRGPFIGASSPKSTRFITLTTSLTTQWMRSASMRTSSGPSAFPPCDCWASLTTSAVLTGARLKLSSAGNGISGGSVRLSGSGGGSALTMVAKNSRSSFLRSSAESPARFSGMHRFRPVRALIADQTTRPLASGPAAETARMVSSTAACLCCKWAAAKASSASRVGRLLKRSRSSSSLACRIAGLERDCLFRGGSNCSAHLGVLGTSTLAAERSDESASKAAVRVGVPERAVVAPRWPLRWTIERIVTTTKVADEESMIGPQSKRRDGAAIDDAAALEEAHQHMIELVLRKRVLADTMSCLSRKSSSAPVLPFSRGVEDYQCITLRRFLQLYRELLKEFLSLVRAFGRRRVRTEQASVPAAKPNVDPEQPRGQRDAVTALLQPRSDQRSNSSMASLDQYGPERQQLDGQHHVADRVDFAHADARFAAPAWSCHCWPPQQLRAAHRLTT</sequence>
<evidence type="ECO:0000313" key="3">
    <source>
        <dbReference type="WBParaSite" id="maker-uti_cns_0010034-snap-gene-0.7-mRNA-1"/>
    </source>
</evidence>
<dbReference type="AlphaFoldDB" id="A0A1I8I6B1"/>
<organism evidence="2 3">
    <name type="scientific">Macrostomum lignano</name>
    <dbReference type="NCBI Taxonomy" id="282301"/>
    <lineage>
        <taxon>Eukaryota</taxon>
        <taxon>Metazoa</taxon>
        <taxon>Spiralia</taxon>
        <taxon>Lophotrochozoa</taxon>
        <taxon>Platyhelminthes</taxon>
        <taxon>Rhabditophora</taxon>
        <taxon>Macrostomorpha</taxon>
        <taxon>Macrostomida</taxon>
        <taxon>Macrostomidae</taxon>
        <taxon>Macrostomum</taxon>
    </lineage>
</organism>
<dbReference type="Proteomes" id="UP000095280">
    <property type="component" value="Unplaced"/>
</dbReference>
<reference evidence="3" key="1">
    <citation type="submission" date="2016-11" db="UniProtKB">
        <authorList>
            <consortium name="WormBaseParasite"/>
        </authorList>
    </citation>
    <scope>IDENTIFICATION</scope>
</reference>
<dbReference type="WBParaSite" id="maker-uti_cns_0010034-snap-gene-0.7-mRNA-1">
    <property type="protein sequence ID" value="maker-uti_cns_0010034-snap-gene-0.7-mRNA-1"/>
    <property type="gene ID" value="maker-uti_cns_0010034-snap-gene-0.7"/>
</dbReference>
<name>A0A1I8I6B1_9PLAT</name>
<feature type="region of interest" description="Disordered" evidence="1">
    <location>
        <begin position="601"/>
        <end position="656"/>
    </location>
</feature>
<protein>
    <submittedName>
        <fullName evidence="3">Protein kinase domain-containing protein</fullName>
    </submittedName>
</protein>
<accession>A0A1I8I6B1</accession>
<evidence type="ECO:0000256" key="1">
    <source>
        <dbReference type="SAM" id="MobiDB-lite"/>
    </source>
</evidence>
<evidence type="ECO:0000313" key="2">
    <source>
        <dbReference type="Proteomes" id="UP000095280"/>
    </source>
</evidence>
<keyword evidence="2" id="KW-1185">Reference proteome</keyword>
<proteinExistence type="predicted"/>